<evidence type="ECO:0000259" key="1">
    <source>
        <dbReference type="PROSITE" id="PS50835"/>
    </source>
</evidence>
<feature type="non-terminal residue" evidence="2">
    <location>
        <position position="170"/>
    </location>
</feature>
<dbReference type="FunFam" id="2.60.40.10:FF:001230">
    <property type="entry name" value="Immunoglobulin kappa variable 8-16"/>
    <property type="match status" value="1"/>
</dbReference>
<dbReference type="Pfam" id="PF07686">
    <property type="entry name" value="V-set"/>
    <property type="match status" value="2"/>
</dbReference>
<dbReference type="EMBL" id="KV971516">
    <property type="protein sequence ID" value="PIO15715.1"/>
    <property type="molecule type" value="Genomic_DNA"/>
</dbReference>
<name>A0A2G9QJK6_AQUCT</name>
<dbReference type="Gene3D" id="2.60.40.10">
    <property type="entry name" value="Immunoglobulins"/>
    <property type="match status" value="2"/>
</dbReference>
<keyword evidence="3" id="KW-1185">Reference proteome</keyword>
<reference evidence="3" key="1">
    <citation type="journal article" date="2017" name="Nat. Commun.">
        <title>The North American bullfrog draft genome provides insight into hormonal regulation of long noncoding RNA.</title>
        <authorList>
            <person name="Hammond S.A."/>
            <person name="Warren R.L."/>
            <person name="Vandervalk B.P."/>
            <person name="Kucuk E."/>
            <person name="Khan H."/>
            <person name="Gibb E.A."/>
            <person name="Pandoh P."/>
            <person name="Kirk H."/>
            <person name="Zhao Y."/>
            <person name="Jones M."/>
            <person name="Mungall A.J."/>
            <person name="Coope R."/>
            <person name="Pleasance S."/>
            <person name="Moore R.A."/>
            <person name="Holt R.A."/>
            <person name="Round J.M."/>
            <person name="Ohora S."/>
            <person name="Walle B.V."/>
            <person name="Veldhoen N."/>
            <person name="Helbing C.C."/>
            <person name="Birol I."/>
        </authorList>
    </citation>
    <scope>NUCLEOTIDE SEQUENCE [LARGE SCALE GENOMIC DNA]</scope>
</reference>
<dbReference type="SUPFAM" id="SSF48726">
    <property type="entry name" value="Immunoglobulin"/>
    <property type="match status" value="2"/>
</dbReference>
<feature type="non-terminal residue" evidence="2">
    <location>
        <position position="1"/>
    </location>
</feature>
<dbReference type="AlphaFoldDB" id="A0A2G9QJK6"/>
<dbReference type="InterPro" id="IPR013106">
    <property type="entry name" value="Ig_V-set"/>
</dbReference>
<dbReference type="InterPro" id="IPR007110">
    <property type="entry name" value="Ig-like_dom"/>
</dbReference>
<gene>
    <name evidence="2" type="ORF">AB205_0169010</name>
</gene>
<feature type="domain" description="Ig-like" evidence="1">
    <location>
        <begin position="51"/>
        <end position="159"/>
    </location>
</feature>
<dbReference type="InterPro" id="IPR013783">
    <property type="entry name" value="Ig-like_fold"/>
</dbReference>
<proteinExistence type="predicted"/>
<dbReference type="OrthoDB" id="8908372at2759"/>
<dbReference type="InterPro" id="IPR036179">
    <property type="entry name" value="Ig-like_dom_sf"/>
</dbReference>
<accession>A0A2G9QJK6</accession>
<dbReference type="InterPro" id="IPR003599">
    <property type="entry name" value="Ig_sub"/>
</dbReference>
<organism evidence="2 3">
    <name type="scientific">Aquarana catesbeiana</name>
    <name type="common">American bullfrog</name>
    <name type="synonym">Rana catesbeiana</name>
    <dbReference type="NCBI Taxonomy" id="8400"/>
    <lineage>
        <taxon>Eukaryota</taxon>
        <taxon>Metazoa</taxon>
        <taxon>Chordata</taxon>
        <taxon>Craniata</taxon>
        <taxon>Vertebrata</taxon>
        <taxon>Euteleostomi</taxon>
        <taxon>Amphibia</taxon>
        <taxon>Batrachia</taxon>
        <taxon>Anura</taxon>
        <taxon>Neobatrachia</taxon>
        <taxon>Ranoidea</taxon>
        <taxon>Ranidae</taxon>
        <taxon>Aquarana</taxon>
    </lineage>
</organism>
<evidence type="ECO:0000313" key="3">
    <source>
        <dbReference type="Proteomes" id="UP000228934"/>
    </source>
</evidence>
<sequence>SYGQVVLDQTPGSISVSPGENVVIHCKPSSTLTSGSTSYLHWYQKKEDQPPTLLIYQAINLSYGQFVLDQTPGSISVSPGENVVIRCKSRSTVTAGSTSYIHWYQKKGDQPPTLLIYLAINRQSGTPERFSGSRSGSPYDDFTLTISGAQLEDAANYYCGQSGYNTPYTQ</sequence>
<dbReference type="SMART" id="SM00409">
    <property type="entry name" value="IG"/>
    <property type="match status" value="1"/>
</dbReference>
<protein>
    <recommendedName>
        <fullName evidence="1">Ig-like domain-containing protein</fullName>
    </recommendedName>
</protein>
<dbReference type="SMART" id="SM00406">
    <property type="entry name" value="IGv"/>
    <property type="match status" value="1"/>
</dbReference>
<dbReference type="PANTHER" id="PTHR23267">
    <property type="entry name" value="IMMUNOGLOBULIN LIGHT CHAIN"/>
    <property type="match status" value="1"/>
</dbReference>
<dbReference type="Proteomes" id="UP000228934">
    <property type="component" value="Unassembled WGS sequence"/>
</dbReference>
<dbReference type="PROSITE" id="PS50835">
    <property type="entry name" value="IG_LIKE"/>
    <property type="match status" value="1"/>
</dbReference>
<evidence type="ECO:0000313" key="2">
    <source>
        <dbReference type="EMBL" id="PIO15715.1"/>
    </source>
</evidence>
<dbReference type="InterPro" id="IPR050150">
    <property type="entry name" value="IgV_Light_Chain"/>
</dbReference>